<evidence type="ECO:0000256" key="1">
    <source>
        <dbReference type="ARBA" id="ARBA00004651"/>
    </source>
</evidence>
<evidence type="ECO:0000256" key="5">
    <source>
        <dbReference type="ARBA" id="ARBA00022989"/>
    </source>
</evidence>
<dbReference type="Pfam" id="PF07690">
    <property type="entry name" value="MFS_1"/>
    <property type="match status" value="1"/>
</dbReference>
<dbReference type="Gene3D" id="1.20.1250.20">
    <property type="entry name" value="MFS general substrate transporter like domains"/>
    <property type="match status" value="1"/>
</dbReference>
<dbReference type="SUPFAM" id="SSF103473">
    <property type="entry name" value="MFS general substrate transporter"/>
    <property type="match status" value="1"/>
</dbReference>
<dbReference type="Proteomes" id="UP000440096">
    <property type="component" value="Unassembled WGS sequence"/>
</dbReference>
<organism evidence="9 10">
    <name type="scientific">Amycolatopsis pithecellobii</name>
    <dbReference type="NCBI Taxonomy" id="664692"/>
    <lineage>
        <taxon>Bacteria</taxon>
        <taxon>Bacillati</taxon>
        <taxon>Actinomycetota</taxon>
        <taxon>Actinomycetes</taxon>
        <taxon>Pseudonocardiales</taxon>
        <taxon>Pseudonocardiaceae</taxon>
        <taxon>Amycolatopsis</taxon>
    </lineage>
</organism>
<dbReference type="Pfam" id="PF00083">
    <property type="entry name" value="Sugar_tr"/>
    <property type="match status" value="1"/>
</dbReference>
<comment type="subcellular location">
    <subcellularLocation>
        <location evidence="1">Cell membrane</location>
        <topology evidence="1">Multi-pass membrane protein</topology>
    </subcellularLocation>
</comment>
<feature type="transmembrane region" description="Helical" evidence="7">
    <location>
        <begin position="221"/>
        <end position="241"/>
    </location>
</feature>
<dbReference type="AlphaFoldDB" id="A0A6N7YJ95"/>
<dbReference type="InterPro" id="IPR036259">
    <property type="entry name" value="MFS_trans_sf"/>
</dbReference>
<keyword evidence="10" id="KW-1185">Reference proteome</keyword>
<evidence type="ECO:0000313" key="10">
    <source>
        <dbReference type="Proteomes" id="UP000440096"/>
    </source>
</evidence>
<feature type="transmembrane region" description="Helical" evidence="7">
    <location>
        <begin position="272"/>
        <end position="290"/>
    </location>
</feature>
<evidence type="ECO:0000313" key="9">
    <source>
        <dbReference type="EMBL" id="MTD52975.1"/>
    </source>
</evidence>
<dbReference type="InterPro" id="IPR020846">
    <property type="entry name" value="MFS_dom"/>
</dbReference>
<dbReference type="GO" id="GO:0022857">
    <property type="term" value="F:transmembrane transporter activity"/>
    <property type="evidence" value="ECO:0007669"/>
    <property type="project" value="InterPro"/>
</dbReference>
<dbReference type="OrthoDB" id="8953821at2"/>
<accession>A0A6N7YJ95</accession>
<dbReference type="PROSITE" id="PS50850">
    <property type="entry name" value="MFS"/>
    <property type="match status" value="1"/>
</dbReference>
<feature type="domain" description="Major facilitator superfamily (MFS) profile" evidence="8">
    <location>
        <begin position="44"/>
        <end position="457"/>
    </location>
</feature>
<feature type="transmembrane region" description="Helical" evidence="7">
    <location>
        <begin position="182"/>
        <end position="209"/>
    </location>
</feature>
<keyword evidence="2" id="KW-0813">Transport</keyword>
<keyword evidence="3" id="KW-1003">Cell membrane</keyword>
<evidence type="ECO:0000256" key="4">
    <source>
        <dbReference type="ARBA" id="ARBA00022692"/>
    </source>
</evidence>
<dbReference type="InterPro" id="IPR011701">
    <property type="entry name" value="MFS"/>
</dbReference>
<evidence type="ECO:0000259" key="8">
    <source>
        <dbReference type="PROSITE" id="PS50850"/>
    </source>
</evidence>
<keyword evidence="6 7" id="KW-0472">Membrane</keyword>
<evidence type="ECO:0000256" key="3">
    <source>
        <dbReference type="ARBA" id="ARBA00022475"/>
    </source>
</evidence>
<feature type="transmembrane region" description="Helical" evidence="7">
    <location>
        <begin position="85"/>
        <end position="104"/>
    </location>
</feature>
<feature type="transmembrane region" description="Helical" evidence="7">
    <location>
        <begin position="310"/>
        <end position="327"/>
    </location>
</feature>
<dbReference type="GO" id="GO:0005886">
    <property type="term" value="C:plasma membrane"/>
    <property type="evidence" value="ECO:0007669"/>
    <property type="project" value="UniProtKB-SubCell"/>
</dbReference>
<name>A0A6N7YJ95_9PSEU</name>
<dbReference type="PANTHER" id="PTHR43045:SF4">
    <property type="entry name" value="TRANSPORTER YDFJ-RELATED"/>
    <property type="match status" value="1"/>
</dbReference>
<proteinExistence type="predicted"/>
<feature type="transmembrane region" description="Helical" evidence="7">
    <location>
        <begin position="339"/>
        <end position="360"/>
    </location>
</feature>
<dbReference type="PANTHER" id="PTHR43045">
    <property type="entry name" value="SHIKIMATE TRANSPORTER"/>
    <property type="match status" value="1"/>
</dbReference>
<feature type="transmembrane region" description="Helical" evidence="7">
    <location>
        <begin position="430"/>
        <end position="450"/>
    </location>
</feature>
<feature type="transmembrane region" description="Helical" evidence="7">
    <location>
        <begin position="116"/>
        <end position="134"/>
    </location>
</feature>
<feature type="transmembrane region" description="Helical" evidence="7">
    <location>
        <begin position="403"/>
        <end position="424"/>
    </location>
</feature>
<keyword evidence="4 7" id="KW-0812">Transmembrane</keyword>
<keyword evidence="5 7" id="KW-1133">Transmembrane helix</keyword>
<dbReference type="EMBL" id="WMBA01000003">
    <property type="protein sequence ID" value="MTD52975.1"/>
    <property type="molecule type" value="Genomic_DNA"/>
</dbReference>
<comment type="caution">
    <text evidence="9">The sequence shown here is derived from an EMBL/GenBank/DDBJ whole genome shotgun (WGS) entry which is preliminary data.</text>
</comment>
<evidence type="ECO:0000256" key="6">
    <source>
        <dbReference type="ARBA" id="ARBA00023136"/>
    </source>
</evidence>
<feature type="transmembrane region" description="Helical" evidence="7">
    <location>
        <begin position="48"/>
        <end position="73"/>
    </location>
</feature>
<protein>
    <submittedName>
        <fullName evidence="9">MFS transporter</fullName>
    </submittedName>
</protein>
<feature type="transmembrane region" description="Helical" evidence="7">
    <location>
        <begin position="140"/>
        <end position="161"/>
    </location>
</feature>
<sequence length="472" mass="50764">MNTRLPKTDRPVETFSAEGNVMSSNTKIPATTAESELRLRRRRAVTSAWAGFAIDSYSIYVASTSLLPAMIYFQAHLSPSQLSVFVGMTFAATLIGRPIGALLFGHFADRIGRRRVGSITIYGFGTISLLIGVLPGAEQVGAGLATALLIGLRLIEGVFLGGEYTAATPMALEYAPKGRRGFTGALIQCSASGGPFVVAVLTSLVLLFAPNAGLHSPYVQWGWRIPFIVGAVLAWLVAWFLRRRVEDSDVWKETARTKSPLRDMLRGQSGRAFIQSYLIMTGVFFAVNMLGSVMPQLLLSNKGYTASDLAHTQLINAWPGMATYLFYGWLSDRIGRKRALYIAAATTLVLSPVTLSLMGGGHVHGWLQLTILASLTNVFIVGVLGVLPAYINERFATAVRSSGWGVAYSTAVIIPAFFSYYQLWLAHVVPFVYTAGVLSAFGGLLVLVAVKAGPETRGVDLNTVGEKGAARA</sequence>
<evidence type="ECO:0000256" key="2">
    <source>
        <dbReference type="ARBA" id="ARBA00022448"/>
    </source>
</evidence>
<gene>
    <name evidence="9" type="ORF">GKO32_03145</name>
</gene>
<dbReference type="InterPro" id="IPR005828">
    <property type="entry name" value="MFS_sugar_transport-like"/>
</dbReference>
<reference evidence="9 10" key="1">
    <citation type="submission" date="2019-11" db="EMBL/GenBank/DDBJ databases">
        <title>Draft genome of Amycolatopsis RM579.</title>
        <authorList>
            <person name="Duangmal K."/>
            <person name="Mingma R."/>
        </authorList>
    </citation>
    <scope>NUCLEOTIDE SEQUENCE [LARGE SCALE GENOMIC DNA]</scope>
    <source>
        <strain evidence="9 10">RM579</strain>
    </source>
</reference>
<evidence type="ECO:0000256" key="7">
    <source>
        <dbReference type="SAM" id="Phobius"/>
    </source>
</evidence>
<feature type="transmembrane region" description="Helical" evidence="7">
    <location>
        <begin position="366"/>
        <end position="391"/>
    </location>
</feature>